<dbReference type="GO" id="GO:0008967">
    <property type="term" value="F:phosphoglycolate phosphatase activity"/>
    <property type="evidence" value="ECO:0007669"/>
    <property type="project" value="TreeGrafter"/>
</dbReference>
<dbReference type="Proteomes" id="UP000199550">
    <property type="component" value="Unassembled WGS sequence"/>
</dbReference>
<accession>A0A1I4G967</accession>
<dbReference type="PANTHER" id="PTHR43434:SF24">
    <property type="entry name" value="HYDROLASE-RELATED"/>
    <property type="match status" value="1"/>
</dbReference>
<evidence type="ECO:0000313" key="1">
    <source>
        <dbReference type="EMBL" id="SFL25671.1"/>
    </source>
</evidence>
<dbReference type="SFLD" id="SFLDG01129">
    <property type="entry name" value="C1.5:_HAD__Beta-PGM__Phosphata"/>
    <property type="match status" value="1"/>
</dbReference>
<dbReference type="GO" id="GO:0005829">
    <property type="term" value="C:cytosol"/>
    <property type="evidence" value="ECO:0007669"/>
    <property type="project" value="TreeGrafter"/>
</dbReference>
<keyword evidence="2" id="KW-1185">Reference proteome</keyword>
<dbReference type="SFLD" id="SFLDS00003">
    <property type="entry name" value="Haloacid_Dehalogenase"/>
    <property type="match status" value="1"/>
</dbReference>
<dbReference type="InterPro" id="IPR050155">
    <property type="entry name" value="HAD-like_hydrolase_sf"/>
</dbReference>
<evidence type="ECO:0000313" key="2">
    <source>
        <dbReference type="Proteomes" id="UP000199550"/>
    </source>
</evidence>
<name>A0A1I4G967_9RHOB</name>
<dbReference type="InterPro" id="IPR023214">
    <property type="entry name" value="HAD_sf"/>
</dbReference>
<dbReference type="InterPro" id="IPR006439">
    <property type="entry name" value="HAD-SF_hydro_IA"/>
</dbReference>
<dbReference type="SUPFAM" id="SSF56784">
    <property type="entry name" value="HAD-like"/>
    <property type="match status" value="1"/>
</dbReference>
<dbReference type="AlphaFoldDB" id="A0A1I4G967"/>
<dbReference type="GO" id="GO:0006281">
    <property type="term" value="P:DNA repair"/>
    <property type="evidence" value="ECO:0007669"/>
    <property type="project" value="TreeGrafter"/>
</dbReference>
<gene>
    <name evidence="1" type="ORF">SAMN04488004_111139</name>
</gene>
<sequence length="224" mass="24026">MPDLRLVIFDVDGTLVDSQAEILGAMTHAFGAVGLVTPSRAEVLSIVGLSLPETFAVLCPDLDAATRDELTRQYRASFHDHAVEDLKRRSPLFPGALEALHRLQAQDHTLLAVATGKSKRGLDRLVDQHALQGLFISGQTSDFHPSKPHPSMVLTCLADAEVAPHRAVMVGDTRYDMDMARAAGVATIGVDWGYHAPDTLGADRLINTFAALDAAIDDLIGDPA</sequence>
<protein>
    <submittedName>
        <fullName evidence="1">Phosphoglycolate phosphatase</fullName>
    </submittedName>
</protein>
<dbReference type="STRING" id="195913.SAMN04488004_111139"/>
<dbReference type="SFLD" id="SFLDG01135">
    <property type="entry name" value="C1.5.6:_HAD__Beta-PGM__Phospha"/>
    <property type="match status" value="1"/>
</dbReference>
<proteinExistence type="predicted"/>
<dbReference type="InterPro" id="IPR041492">
    <property type="entry name" value="HAD_2"/>
</dbReference>
<dbReference type="InterPro" id="IPR023198">
    <property type="entry name" value="PGP-like_dom2"/>
</dbReference>
<dbReference type="RefSeq" id="WP_090189661.1">
    <property type="nucleotide sequence ID" value="NZ_FOTF01000011.1"/>
</dbReference>
<dbReference type="NCBIfam" id="TIGR01549">
    <property type="entry name" value="HAD-SF-IA-v1"/>
    <property type="match status" value="1"/>
</dbReference>
<reference evidence="1 2" key="1">
    <citation type="submission" date="2016-10" db="EMBL/GenBank/DDBJ databases">
        <authorList>
            <person name="de Groot N.N."/>
        </authorList>
    </citation>
    <scope>NUCLEOTIDE SEQUENCE [LARGE SCALE GENOMIC DNA]</scope>
    <source>
        <strain evidence="1 2">DSM 16199</strain>
    </source>
</reference>
<dbReference type="InterPro" id="IPR036412">
    <property type="entry name" value="HAD-like_sf"/>
</dbReference>
<dbReference type="EMBL" id="FOTF01000011">
    <property type="protein sequence ID" value="SFL25671.1"/>
    <property type="molecule type" value="Genomic_DNA"/>
</dbReference>
<dbReference type="Gene3D" id="3.40.50.1000">
    <property type="entry name" value="HAD superfamily/HAD-like"/>
    <property type="match status" value="1"/>
</dbReference>
<dbReference type="OrthoDB" id="9793014at2"/>
<dbReference type="PANTHER" id="PTHR43434">
    <property type="entry name" value="PHOSPHOGLYCOLATE PHOSPHATASE"/>
    <property type="match status" value="1"/>
</dbReference>
<organism evidence="1 2">
    <name type="scientific">Loktanella salsilacus</name>
    <dbReference type="NCBI Taxonomy" id="195913"/>
    <lineage>
        <taxon>Bacteria</taxon>
        <taxon>Pseudomonadati</taxon>
        <taxon>Pseudomonadota</taxon>
        <taxon>Alphaproteobacteria</taxon>
        <taxon>Rhodobacterales</taxon>
        <taxon>Roseobacteraceae</taxon>
        <taxon>Loktanella</taxon>
    </lineage>
</organism>
<dbReference type="Pfam" id="PF13419">
    <property type="entry name" value="HAD_2"/>
    <property type="match status" value="1"/>
</dbReference>
<dbReference type="Gene3D" id="1.10.150.240">
    <property type="entry name" value="Putative phosphatase, domain 2"/>
    <property type="match status" value="1"/>
</dbReference>